<sequence>MIVPVLIDEHRYRQGIAPQVGDDVRWQLFWNEPFAGWWPGLRPGWSLTAALRPAASEPVTHLGARPEDNTLMQPAIGTVGALRVHCTAQIPVPDTVVLSGAVRLKAGLRPRADTPQSHPLGRPGEVAYTEGVIAGMHLVSIKLDYRAHPQWPAWHRREPIAGSERIYDLDQPPAELHTHWPDGDTQGAVRVEELLVDLDLTGNR</sequence>
<dbReference type="EMBL" id="FTNT01000011">
    <property type="protein sequence ID" value="SIS18617.1"/>
    <property type="molecule type" value="Genomic_DNA"/>
</dbReference>
<dbReference type="AlphaFoldDB" id="A0A1N7H181"/>
<evidence type="ECO:0000313" key="1">
    <source>
        <dbReference type="EMBL" id="SIS18617.1"/>
    </source>
</evidence>
<organism evidence="1 2">
    <name type="scientific">Williamsia sterculiae</name>
    <dbReference type="NCBI Taxonomy" id="1344003"/>
    <lineage>
        <taxon>Bacteria</taxon>
        <taxon>Bacillati</taxon>
        <taxon>Actinomycetota</taxon>
        <taxon>Actinomycetes</taxon>
        <taxon>Mycobacteriales</taxon>
        <taxon>Nocardiaceae</taxon>
        <taxon>Williamsia</taxon>
    </lineage>
</organism>
<dbReference type="RefSeq" id="WP_143690426.1">
    <property type="nucleotide sequence ID" value="NZ_FTNT01000011.1"/>
</dbReference>
<name>A0A1N7H181_9NOCA</name>
<evidence type="ECO:0000313" key="2">
    <source>
        <dbReference type="Proteomes" id="UP000186218"/>
    </source>
</evidence>
<dbReference type="OrthoDB" id="4459006at2"/>
<gene>
    <name evidence="1" type="ORF">SAMN05445060_3358</name>
</gene>
<dbReference type="Proteomes" id="UP000186218">
    <property type="component" value="Unassembled WGS sequence"/>
</dbReference>
<protein>
    <submittedName>
        <fullName evidence="1">Uncharacterized protein</fullName>
    </submittedName>
</protein>
<accession>A0A1N7H181</accession>
<keyword evidence="2" id="KW-1185">Reference proteome</keyword>
<proteinExistence type="predicted"/>
<reference evidence="1 2" key="1">
    <citation type="submission" date="2017-01" db="EMBL/GenBank/DDBJ databases">
        <authorList>
            <person name="Mah S.A."/>
            <person name="Swanson W.J."/>
            <person name="Moy G.W."/>
            <person name="Vacquier V.D."/>
        </authorList>
    </citation>
    <scope>NUCLEOTIDE SEQUENCE [LARGE SCALE GENOMIC DNA]</scope>
    <source>
        <strain evidence="1 2">CPCC 203464</strain>
    </source>
</reference>